<protein>
    <submittedName>
        <fullName evidence="4">Hemolysin</fullName>
    </submittedName>
</protein>
<comment type="caution">
    <text evidence="4">The sequence shown here is derived from an EMBL/GenBank/DDBJ whole genome shotgun (WGS) entry which is preliminary data.</text>
</comment>
<sequence>MKQRNKAKALRNSVKLQAKLAPACFATMLALGMIMPVDAAVIADKGAANQPAVHTGANGATIVDINKASAEGVSHNIYSSFDVDKSGVILNNSGSATNTQLSGQIAGNANMAGGSAKVILNEVRSADPSQLNGIVEVAGQSAQVIIANPSGITCDGCGFINTNRATLTTGSATFDGQGNLSGLDVKKGQVIITGKGMDAASAQYADIIARSVKVNAQLKANDLNITTGANHIAKNGRVTAITGEGEKPALALDVSSLGSMYANKIYMKGTEAGVGVRIDHADLTANDMLSLDVNGKVENNGGTLSGNNGAVVIGTSVANNNGHISAVNGQADVTARNGAVDNSGIIDGLYANADGSTVNNRNGVIHGKNSTGVTADILDNTHGTLLSDGTLSISRRTQTSSYTSTAPGLINTQGTISAKGNTNIDAANVDNRNGNITTEASLNIKTNTLNNAQGHIAAGKAGVASWNTFQTNTLNNNDGDITVSGEGSELQFSTLKGDGTVSNANGVIRSAGDISFTQHLNNASGTVEGKSISLYNSDYRSDAHSQLNAQQDITITGGEFRNAGHIHAGNNMTLDLNATGRNARAQNAANTGDIQVTGDLDVMMSNGIFTNTGAIHANSMKWQLNDLENSGIINAARTLDLSTSYLENHAGSRIDAVDSASLYVTTLTNDAGAVIHAGRNLSLDVKNLSNSGDLAARGDLNLRLSSSSSRSTSSAYNDGNITAGGALNAQMNRVNFTNYGTMKGDDSVYVNASSLTNRGLIQSAGNVYLSGSNGVTNYETVVGDTISTSGKLKNYGTMTETHGQSADTGSSDNTPAPADDTNNAPAPDNNGNADSGSSTNNGGSTANNGGYPDGVDSDGQGAWMNGVHYRVGDKIKGKTIVSIDVTPYGYGFVTA</sequence>
<dbReference type="Gene3D" id="2.160.20.10">
    <property type="entry name" value="Single-stranded right-handed beta-helix, Pectin lyase-like"/>
    <property type="match status" value="1"/>
</dbReference>
<evidence type="ECO:0000313" key="5">
    <source>
        <dbReference type="Proteomes" id="UP000009342"/>
    </source>
</evidence>
<keyword evidence="5" id="KW-1185">Reference proteome</keyword>
<dbReference type="InterPro" id="IPR010069">
    <property type="entry name" value="CdiA_FHA1_rpt"/>
</dbReference>
<dbReference type="InterPro" id="IPR008638">
    <property type="entry name" value="FhaB/CdiA-like_TPS"/>
</dbReference>
<feature type="signal peptide" evidence="2">
    <location>
        <begin position="1"/>
        <end position="39"/>
    </location>
</feature>
<evidence type="ECO:0000259" key="3">
    <source>
        <dbReference type="SMART" id="SM00912"/>
    </source>
</evidence>
<name>A0ABM9Q399_9ENTR</name>
<dbReference type="SMART" id="SM00912">
    <property type="entry name" value="Haemagg_act"/>
    <property type="match status" value="1"/>
</dbReference>
<proteinExistence type="predicted"/>
<accession>A0ABM9Q399</accession>
<dbReference type="NCBIfam" id="TIGR01901">
    <property type="entry name" value="adhes_NPXG"/>
    <property type="match status" value="1"/>
</dbReference>
<dbReference type="Pfam" id="PF05860">
    <property type="entry name" value="TPS"/>
    <property type="match status" value="1"/>
</dbReference>
<feature type="compositionally biased region" description="Low complexity" evidence="1">
    <location>
        <begin position="812"/>
        <end position="850"/>
    </location>
</feature>
<gene>
    <name evidence="4" type="ORF">BN134_573</name>
</gene>
<dbReference type="Proteomes" id="UP000009342">
    <property type="component" value="Unassembled WGS sequence"/>
</dbReference>
<evidence type="ECO:0000256" key="2">
    <source>
        <dbReference type="SAM" id="SignalP"/>
    </source>
</evidence>
<organism evidence="4 5">
    <name type="scientific">Cronobacter dublinensis 1210</name>
    <dbReference type="NCBI Taxonomy" id="1208656"/>
    <lineage>
        <taxon>Bacteria</taxon>
        <taxon>Pseudomonadati</taxon>
        <taxon>Pseudomonadota</taxon>
        <taxon>Gammaproteobacteria</taxon>
        <taxon>Enterobacterales</taxon>
        <taxon>Enterobacteriaceae</taxon>
        <taxon>Cronobacter</taxon>
    </lineage>
</organism>
<dbReference type="SUPFAM" id="SSF51126">
    <property type="entry name" value="Pectin lyase-like"/>
    <property type="match status" value="1"/>
</dbReference>
<dbReference type="InterPro" id="IPR012334">
    <property type="entry name" value="Pectin_lyas_fold"/>
</dbReference>
<dbReference type="InterPro" id="IPR011050">
    <property type="entry name" value="Pectin_lyase_fold/virulence"/>
</dbReference>
<dbReference type="EMBL" id="CAKZ01000024">
    <property type="protein sequence ID" value="CCJ79867.1"/>
    <property type="molecule type" value="Genomic_DNA"/>
</dbReference>
<feature type="chain" id="PRO_5046962992" evidence="2">
    <location>
        <begin position="40"/>
        <end position="895"/>
    </location>
</feature>
<feature type="domain" description="Filamentous haemagglutinin FhaB/tRNA nuclease CdiA-like TPS" evidence="3">
    <location>
        <begin position="57"/>
        <end position="177"/>
    </location>
</feature>
<keyword evidence="2" id="KW-0732">Signal</keyword>
<dbReference type="NCBIfam" id="TIGR01731">
    <property type="entry name" value="fil_hemag_20aa"/>
    <property type="match status" value="5"/>
</dbReference>
<evidence type="ECO:0000256" key="1">
    <source>
        <dbReference type="SAM" id="MobiDB-lite"/>
    </source>
</evidence>
<feature type="region of interest" description="Disordered" evidence="1">
    <location>
        <begin position="789"/>
        <end position="857"/>
    </location>
</feature>
<feature type="compositionally biased region" description="Polar residues" evidence="1">
    <location>
        <begin position="789"/>
        <end position="811"/>
    </location>
</feature>
<reference evidence="5" key="1">
    <citation type="journal article" date="2012" name="PLoS ONE">
        <title>Comparative analysis of genome sequences covering the seven cronobacter species.</title>
        <authorList>
            <person name="Joseph S."/>
            <person name="Desai P."/>
            <person name="Ji Y."/>
            <person name="Cummings C.A."/>
            <person name="Shih R."/>
            <person name="Degoricija L."/>
            <person name="Rico A."/>
            <person name="Brzoska P."/>
            <person name="Hamby S.E."/>
            <person name="Masood N."/>
            <person name="Hariri S."/>
            <person name="Sonbol H."/>
            <person name="Chuzhanova N."/>
            <person name="McClelland M."/>
            <person name="Furtado M.R."/>
            <person name="Forsythe S.J."/>
        </authorList>
    </citation>
    <scope>NUCLEOTIDE SEQUENCE [LARGE SCALE GENOMIC DNA]</scope>
    <source>
        <strain evidence="5">1210</strain>
    </source>
</reference>
<evidence type="ECO:0000313" key="4">
    <source>
        <dbReference type="EMBL" id="CCJ79867.1"/>
    </source>
</evidence>